<accession>A0AAN7DLG9</accession>
<sequence>MSPRQQEPGTSSQSRGTNRQLSVNVSPDAQLIRDHIPHFASLIDKKHQKNQAGTGEDPFAKFVENSGRISERVLDQKEMSTKDKAYQDIQDARGYNTSKSYCVKQVEFLRFCEMRYANRPLATRHQATGDKLLAFLYEKINKKSFLKKKKHLKLNKYVKVINRKVRKSGTKHIKALGNSAEEEVSEINKTDAIHKK</sequence>
<dbReference type="GeneID" id="89943882"/>
<evidence type="ECO:0000313" key="3">
    <source>
        <dbReference type="Proteomes" id="UP001304243"/>
    </source>
</evidence>
<proteinExistence type="predicted"/>
<organism evidence="2 3">
    <name type="scientific">Mucor velutinosus</name>
    <dbReference type="NCBI Taxonomy" id="708070"/>
    <lineage>
        <taxon>Eukaryota</taxon>
        <taxon>Fungi</taxon>
        <taxon>Fungi incertae sedis</taxon>
        <taxon>Mucoromycota</taxon>
        <taxon>Mucoromycotina</taxon>
        <taxon>Mucoromycetes</taxon>
        <taxon>Mucorales</taxon>
        <taxon>Mucorineae</taxon>
        <taxon>Mucoraceae</taxon>
        <taxon>Mucor</taxon>
    </lineage>
</organism>
<evidence type="ECO:0000313" key="2">
    <source>
        <dbReference type="EMBL" id="KAK4516855.1"/>
    </source>
</evidence>
<keyword evidence="3" id="KW-1185">Reference proteome</keyword>
<protein>
    <submittedName>
        <fullName evidence="2">Uncharacterized protein</fullName>
    </submittedName>
</protein>
<dbReference type="EMBL" id="JASEJX010000013">
    <property type="protein sequence ID" value="KAK4516855.1"/>
    <property type="molecule type" value="Genomic_DNA"/>
</dbReference>
<dbReference type="RefSeq" id="XP_064683521.1">
    <property type="nucleotide sequence ID" value="XM_064819601.1"/>
</dbReference>
<reference evidence="2 3" key="1">
    <citation type="submission" date="2022-11" db="EMBL/GenBank/DDBJ databases">
        <title>Mucor velutinosus strain NIH1002 WGS.</title>
        <authorList>
            <person name="Subramanian P."/>
            <person name="Mullikin J.C."/>
            <person name="Segre J.A."/>
            <person name="Zelazny A.M."/>
        </authorList>
    </citation>
    <scope>NUCLEOTIDE SEQUENCE [LARGE SCALE GENOMIC DNA]</scope>
    <source>
        <strain evidence="2 3">NIH1002</strain>
    </source>
</reference>
<evidence type="ECO:0000256" key="1">
    <source>
        <dbReference type="SAM" id="MobiDB-lite"/>
    </source>
</evidence>
<dbReference type="AlphaFoldDB" id="A0AAN7DLG9"/>
<gene>
    <name evidence="2" type="ORF">ATC70_000180</name>
</gene>
<comment type="caution">
    <text evidence="2">The sequence shown here is derived from an EMBL/GenBank/DDBJ whole genome shotgun (WGS) entry which is preliminary data.</text>
</comment>
<name>A0AAN7DLG9_9FUNG</name>
<dbReference type="Proteomes" id="UP001304243">
    <property type="component" value="Unassembled WGS sequence"/>
</dbReference>
<feature type="region of interest" description="Disordered" evidence="1">
    <location>
        <begin position="1"/>
        <end position="25"/>
    </location>
</feature>